<name>A0A383E5M2_9ZZZZ</name>
<evidence type="ECO:0000313" key="1">
    <source>
        <dbReference type="EMBL" id="SVE51368.1"/>
    </source>
</evidence>
<reference evidence="1" key="1">
    <citation type="submission" date="2018-05" db="EMBL/GenBank/DDBJ databases">
        <authorList>
            <person name="Lanie J.A."/>
            <person name="Ng W.-L."/>
            <person name="Kazmierczak K.M."/>
            <person name="Andrzejewski T.M."/>
            <person name="Davidsen T.M."/>
            <person name="Wayne K.J."/>
            <person name="Tettelin H."/>
            <person name="Glass J.I."/>
            <person name="Rusch D."/>
            <person name="Podicherti R."/>
            <person name="Tsui H.-C.T."/>
            <person name="Winkler M.E."/>
        </authorList>
    </citation>
    <scope>NUCLEOTIDE SEQUENCE</scope>
</reference>
<gene>
    <name evidence="1" type="ORF">METZ01_LOCUS504222</name>
</gene>
<proteinExistence type="predicted"/>
<dbReference type="EMBL" id="UINC01222538">
    <property type="protein sequence ID" value="SVE51368.1"/>
    <property type="molecule type" value="Genomic_DNA"/>
</dbReference>
<protein>
    <submittedName>
        <fullName evidence="1">Uncharacterized protein</fullName>
    </submittedName>
</protein>
<feature type="non-terminal residue" evidence="1">
    <location>
        <position position="37"/>
    </location>
</feature>
<dbReference type="AlphaFoldDB" id="A0A383E5M2"/>
<sequence length="37" mass="4023">MPSGNNAVYNVVVNNLDSRFMADTECYAATTLGELLE</sequence>
<organism evidence="1">
    <name type="scientific">marine metagenome</name>
    <dbReference type="NCBI Taxonomy" id="408172"/>
    <lineage>
        <taxon>unclassified sequences</taxon>
        <taxon>metagenomes</taxon>
        <taxon>ecological metagenomes</taxon>
    </lineage>
</organism>
<accession>A0A383E5M2</accession>